<keyword evidence="2" id="KW-1133">Transmembrane helix</keyword>
<organism evidence="3 4">
    <name type="scientific">Oryza rufipogon</name>
    <name type="common">Brownbeard rice</name>
    <name type="synonym">Asian wild rice</name>
    <dbReference type="NCBI Taxonomy" id="4529"/>
    <lineage>
        <taxon>Eukaryota</taxon>
        <taxon>Viridiplantae</taxon>
        <taxon>Streptophyta</taxon>
        <taxon>Embryophyta</taxon>
        <taxon>Tracheophyta</taxon>
        <taxon>Spermatophyta</taxon>
        <taxon>Magnoliopsida</taxon>
        <taxon>Liliopsida</taxon>
        <taxon>Poales</taxon>
        <taxon>Poaceae</taxon>
        <taxon>BOP clade</taxon>
        <taxon>Oryzoideae</taxon>
        <taxon>Oryzeae</taxon>
        <taxon>Oryzinae</taxon>
        <taxon>Oryza</taxon>
    </lineage>
</organism>
<feature type="region of interest" description="Disordered" evidence="1">
    <location>
        <begin position="384"/>
        <end position="421"/>
    </location>
</feature>
<proteinExistence type="predicted"/>
<dbReference type="Gramene" id="ORUFI06G01160.1">
    <property type="protein sequence ID" value="ORUFI06G01160.1"/>
    <property type="gene ID" value="ORUFI06G01160"/>
</dbReference>
<evidence type="ECO:0000313" key="4">
    <source>
        <dbReference type="Proteomes" id="UP000008022"/>
    </source>
</evidence>
<evidence type="ECO:0000313" key="3">
    <source>
        <dbReference type="EnsemblPlants" id="ORUFI06G01160.1"/>
    </source>
</evidence>
<reference evidence="3" key="2">
    <citation type="submission" date="2015-06" db="UniProtKB">
        <authorList>
            <consortium name="EnsemblPlants"/>
        </authorList>
    </citation>
    <scope>IDENTIFICATION</scope>
</reference>
<dbReference type="Proteomes" id="UP000008022">
    <property type="component" value="Unassembled WGS sequence"/>
</dbReference>
<feature type="compositionally biased region" description="Low complexity" evidence="1">
    <location>
        <begin position="392"/>
        <end position="406"/>
    </location>
</feature>
<evidence type="ECO:0000256" key="2">
    <source>
        <dbReference type="SAM" id="Phobius"/>
    </source>
</evidence>
<keyword evidence="4" id="KW-1185">Reference proteome</keyword>
<feature type="region of interest" description="Disordered" evidence="1">
    <location>
        <begin position="228"/>
        <end position="285"/>
    </location>
</feature>
<evidence type="ECO:0000256" key="1">
    <source>
        <dbReference type="SAM" id="MobiDB-lite"/>
    </source>
</evidence>
<dbReference type="EnsemblPlants" id="ORUFI06G01160.1">
    <property type="protein sequence ID" value="ORUFI06G01160.1"/>
    <property type="gene ID" value="ORUFI06G01160"/>
</dbReference>
<protein>
    <submittedName>
        <fullName evidence="3">Uncharacterized protein</fullName>
    </submittedName>
</protein>
<dbReference type="PANTHER" id="PTHR36480">
    <property type="entry name" value="OS06G0118900 PROTEIN-RELATED"/>
    <property type="match status" value="1"/>
</dbReference>
<reference evidence="4" key="1">
    <citation type="submission" date="2013-06" db="EMBL/GenBank/DDBJ databases">
        <authorList>
            <person name="Zhao Q."/>
        </authorList>
    </citation>
    <scope>NUCLEOTIDE SEQUENCE</scope>
    <source>
        <strain evidence="4">cv. W1943</strain>
    </source>
</reference>
<accession>A0A0E0PSQ8</accession>
<dbReference type="AlphaFoldDB" id="A0A0E0PSQ8"/>
<feature type="transmembrane region" description="Helical" evidence="2">
    <location>
        <begin position="37"/>
        <end position="58"/>
    </location>
</feature>
<sequence length="421" mass="46780">MEGCRGGGSVHEREEGSKNSSSSSTSGGRWWRRWINAARYVVALALTVVTMVVIVYAFKVEFREKQLEVTVRNGFVVVKPPAAKASKFVSLTLTVDAFNPSGHGRVFFTDVMVYLAANNKSGMPNIFISSAINDATVQPQLFTVIYITTNMTAEKPLYRYYYDKLSSSNLGIIIPNAALRLEGTLRTEAYLGHETPGRSVVYCCPDITIGIAIAADSTDISVPQKQMARRSTRQIRAPNRFGFEEEPVQPEIPDQPVNQADEQEAESDHMAVSGSVNDVSRGNRPPPVDFHQHMAMQTHIIQGMVQNIIAMQQQHTQERQPHMKMQKKRCKNTRDAKFVSKNKLASTILSESISAFKWFRFYVSFDYKAKIKCLHKVKTKPVQPTTILPNIPGSKGSKSPNSGSASLTSLPVGQGRLNHVQ</sequence>
<name>A0A0E0PSQ8_ORYRU</name>
<dbReference type="PANTHER" id="PTHR36480:SF10">
    <property type="entry name" value="LATE EMBRYOGENESIS ABUNDANT PROTEIN LEA-2 SUBGROUP DOMAIN-CONTAINING PROTEIN"/>
    <property type="match status" value="1"/>
</dbReference>
<feature type="compositionally biased region" description="Low complexity" evidence="1">
    <location>
        <begin position="18"/>
        <end position="28"/>
    </location>
</feature>
<keyword evidence="2" id="KW-0812">Transmembrane</keyword>
<keyword evidence="2" id="KW-0472">Membrane</keyword>
<dbReference type="HOGENOM" id="CLU_653140_0_0_1"/>
<feature type="region of interest" description="Disordered" evidence="1">
    <location>
        <begin position="1"/>
        <end position="28"/>
    </location>
</feature>